<name>A0A6L2LJS2_TANCI</name>
<feature type="compositionally biased region" description="Basic and acidic residues" evidence="1">
    <location>
        <begin position="39"/>
        <end position="51"/>
    </location>
</feature>
<protein>
    <submittedName>
        <fullName evidence="2">Reverse transcriptase domain-containing protein</fullName>
    </submittedName>
</protein>
<dbReference type="EMBL" id="BKCJ010004583">
    <property type="protein sequence ID" value="GEU61918.1"/>
    <property type="molecule type" value="Genomic_DNA"/>
</dbReference>
<keyword evidence="2" id="KW-0548">Nucleotidyltransferase</keyword>
<proteinExistence type="predicted"/>
<keyword evidence="2" id="KW-0695">RNA-directed DNA polymerase</keyword>
<evidence type="ECO:0000256" key="1">
    <source>
        <dbReference type="SAM" id="MobiDB-lite"/>
    </source>
</evidence>
<comment type="caution">
    <text evidence="2">The sequence shown here is derived from an EMBL/GenBank/DDBJ whole genome shotgun (WGS) entry which is preliminary data.</text>
</comment>
<keyword evidence="2" id="KW-0808">Transferase</keyword>
<accession>A0A6L2LJS2</accession>
<dbReference type="AlphaFoldDB" id="A0A6L2LJS2"/>
<dbReference type="GO" id="GO:0003964">
    <property type="term" value="F:RNA-directed DNA polymerase activity"/>
    <property type="evidence" value="ECO:0007669"/>
    <property type="project" value="UniProtKB-KW"/>
</dbReference>
<gene>
    <name evidence="2" type="ORF">Tci_033896</name>
</gene>
<organism evidence="2">
    <name type="scientific">Tanacetum cinerariifolium</name>
    <name type="common">Dalmatian daisy</name>
    <name type="synonym">Chrysanthemum cinerariifolium</name>
    <dbReference type="NCBI Taxonomy" id="118510"/>
    <lineage>
        <taxon>Eukaryota</taxon>
        <taxon>Viridiplantae</taxon>
        <taxon>Streptophyta</taxon>
        <taxon>Embryophyta</taxon>
        <taxon>Tracheophyta</taxon>
        <taxon>Spermatophyta</taxon>
        <taxon>Magnoliopsida</taxon>
        <taxon>eudicotyledons</taxon>
        <taxon>Gunneridae</taxon>
        <taxon>Pentapetalae</taxon>
        <taxon>asterids</taxon>
        <taxon>campanulids</taxon>
        <taxon>Asterales</taxon>
        <taxon>Asteraceae</taxon>
        <taxon>Asteroideae</taxon>
        <taxon>Anthemideae</taxon>
        <taxon>Anthemidinae</taxon>
        <taxon>Tanacetum</taxon>
    </lineage>
</organism>
<sequence length="80" mass="8973">MVRETEPTTIQSAILKDEGLNNDVVRNGLLKRSSKRKKESGETSKQEDARSNNKRAKTGKRFVATDSGKKEYKGLYPKCA</sequence>
<evidence type="ECO:0000313" key="2">
    <source>
        <dbReference type="EMBL" id="GEU61918.1"/>
    </source>
</evidence>
<feature type="region of interest" description="Disordered" evidence="1">
    <location>
        <begin position="25"/>
        <end position="67"/>
    </location>
</feature>
<reference evidence="2" key="1">
    <citation type="journal article" date="2019" name="Sci. Rep.">
        <title>Draft genome of Tanacetum cinerariifolium, the natural source of mosquito coil.</title>
        <authorList>
            <person name="Yamashiro T."/>
            <person name="Shiraishi A."/>
            <person name="Satake H."/>
            <person name="Nakayama K."/>
        </authorList>
    </citation>
    <scope>NUCLEOTIDE SEQUENCE</scope>
</reference>